<evidence type="ECO:0000313" key="1">
    <source>
        <dbReference type="EMBL" id="RNA07957.1"/>
    </source>
</evidence>
<comment type="caution">
    <text evidence="1">The sequence shown here is derived from an EMBL/GenBank/DDBJ whole genome shotgun (WGS) entry which is preliminary data.</text>
</comment>
<gene>
    <name evidence="1" type="ORF">BpHYR1_002177</name>
</gene>
<organism evidence="1 2">
    <name type="scientific">Brachionus plicatilis</name>
    <name type="common">Marine rotifer</name>
    <name type="synonym">Brachionus muelleri</name>
    <dbReference type="NCBI Taxonomy" id="10195"/>
    <lineage>
        <taxon>Eukaryota</taxon>
        <taxon>Metazoa</taxon>
        <taxon>Spiralia</taxon>
        <taxon>Gnathifera</taxon>
        <taxon>Rotifera</taxon>
        <taxon>Eurotatoria</taxon>
        <taxon>Monogononta</taxon>
        <taxon>Pseudotrocha</taxon>
        <taxon>Ploima</taxon>
        <taxon>Brachionidae</taxon>
        <taxon>Brachionus</taxon>
    </lineage>
</organism>
<reference evidence="1 2" key="1">
    <citation type="journal article" date="2018" name="Sci. Rep.">
        <title>Genomic signatures of local adaptation to the degree of environmental predictability in rotifers.</title>
        <authorList>
            <person name="Franch-Gras L."/>
            <person name="Hahn C."/>
            <person name="Garcia-Roger E.M."/>
            <person name="Carmona M.J."/>
            <person name="Serra M."/>
            <person name="Gomez A."/>
        </authorList>
    </citation>
    <scope>NUCLEOTIDE SEQUENCE [LARGE SCALE GENOMIC DNA]</scope>
    <source>
        <strain evidence="1">HYR1</strain>
    </source>
</reference>
<evidence type="ECO:0000313" key="2">
    <source>
        <dbReference type="Proteomes" id="UP000276133"/>
    </source>
</evidence>
<dbReference type="AlphaFoldDB" id="A0A3M7Q922"/>
<accession>A0A3M7Q922</accession>
<dbReference type="Proteomes" id="UP000276133">
    <property type="component" value="Unassembled WGS sequence"/>
</dbReference>
<proteinExistence type="predicted"/>
<dbReference type="EMBL" id="REGN01006892">
    <property type="protein sequence ID" value="RNA07957.1"/>
    <property type="molecule type" value="Genomic_DNA"/>
</dbReference>
<keyword evidence="2" id="KW-1185">Reference proteome</keyword>
<sequence>MINDGKNATFCKKKFPYYFHFISGIMIYHLKTTKSIKLSYFEAKISWSSNPNLIMLTKSHALVICIEFQKFISLEIQYIQHETTSITLLVFLNKF</sequence>
<name>A0A3M7Q922_BRAPC</name>
<protein>
    <submittedName>
        <fullName evidence="1">Uncharacterized protein</fullName>
    </submittedName>
</protein>